<comment type="caution">
    <text evidence="3">The sequence shown here is derived from an EMBL/GenBank/DDBJ whole genome shotgun (WGS) entry which is preliminary data.</text>
</comment>
<evidence type="ECO:0000256" key="1">
    <source>
        <dbReference type="SAM" id="MobiDB-lite"/>
    </source>
</evidence>
<evidence type="ECO:0000259" key="2">
    <source>
        <dbReference type="PROSITE" id="PS50914"/>
    </source>
</evidence>
<feature type="compositionally biased region" description="Basic and acidic residues" evidence="1">
    <location>
        <begin position="1"/>
        <end position="38"/>
    </location>
</feature>
<proteinExistence type="predicted"/>
<dbReference type="EMBL" id="WHSB02000010">
    <property type="protein sequence ID" value="MCQ4632961.1"/>
    <property type="molecule type" value="Genomic_DNA"/>
</dbReference>
<gene>
    <name evidence="3" type="ORF">GB927_023170</name>
</gene>
<feature type="domain" description="BON" evidence="2">
    <location>
        <begin position="84"/>
        <end position="153"/>
    </location>
</feature>
<name>A0ABT1RCN8_9HYPH</name>
<dbReference type="PROSITE" id="PS50914">
    <property type="entry name" value="BON"/>
    <property type="match status" value="1"/>
</dbReference>
<dbReference type="RefSeq" id="WP_256119592.1">
    <property type="nucleotide sequence ID" value="NZ_WHSB02000010.1"/>
</dbReference>
<accession>A0ABT1RCN8</accession>
<dbReference type="Proteomes" id="UP000996601">
    <property type="component" value="Unassembled WGS sequence"/>
</dbReference>
<dbReference type="InterPro" id="IPR007055">
    <property type="entry name" value="BON_dom"/>
</dbReference>
<keyword evidence="4" id="KW-1185">Reference proteome</keyword>
<dbReference type="Pfam" id="PF04972">
    <property type="entry name" value="BON"/>
    <property type="match status" value="1"/>
</dbReference>
<feature type="region of interest" description="Disordered" evidence="1">
    <location>
        <begin position="1"/>
        <end position="47"/>
    </location>
</feature>
<reference evidence="3" key="1">
    <citation type="submission" date="2021-07" db="EMBL/GenBank/DDBJ databases">
        <title>Shinella sp. nov., a novel member of the genus Shinella from water.</title>
        <authorList>
            <person name="Deng Y."/>
        </authorList>
    </citation>
    <scope>NUCLEOTIDE SEQUENCE</scope>
    <source>
        <strain evidence="3">CPCC 100929</strain>
    </source>
</reference>
<protein>
    <submittedName>
        <fullName evidence="3">BON domain-containing protein</fullName>
    </submittedName>
</protein>
<organism evidence="3 4">
    <name type="scientific">Shinella lacus</name>
    <dbReference type="NCBI Taxonomy" id="2654216"/>
    <lineage>
        <taxon>Bacteria</taxon>
        <taxon>Pseudomonadati</taxon>
        <taxon>Pseudomonadota</taxon>
        <taxon>Alphaproteobacteria</taxon>
        <taxon>Hyphomicrobiales</taxon>
        <taxon>Rhizobiaceae</taxon>
        <taxon>Shinella</taxon>
    </lineage>
</organism>
<sequence length="164" mass="18214">MADRKQVSREDDFRDFEQRDIRDGWPYADKDADPREARNAPYGAPDANFDQLDNEGVEVSLDPVATDVSGAPLPFSDGTEDVIADDELEERITLALEGDKQIDLASLEINVRDGVVDIDGSIDSEDDRRHLIGSIRAVKGVRNVHARELLTRGVDSHIPNDSEE</sequence>
<evidence type="ECO:0000313" key="4">
    <source>
        <dbReference type="Proteomes" id="UP000996601"/>
    </source>
</evidence>
<evidence type="ECO:0000313" key="3">
    <source>
        <dbReference type="EMBL" id="MCQ4632961.1"/>
    </source>
</evidence>